<sequence>MTGFDRSRSVDEATLRYLARAFGRRPEVEHTSLFPTNNLESLVVTLDAEYYPEYVESVSLELRAYTNGDFHVSYHETRAGDRRRCRWDRHDQPHNARDHYHPLPDAGTAAAVDRNYATDLTRVFEETVLPWVDDRVGTLWESATD</sequence>
<organism evidence="1 2">
    <name type="scientific">Halorubrum aquaticum</name>
    <dbReference type="NCBI Taxonomy" id="387340"/>
    <lineage>
        <taxon>Archaea</taxon>
        <taxon>Methanobacteriati</taxon>
        <taxon>Methanobacteriota</taxon>
        <taxon>Stenosarchaea group</taxon>
        <taxon>Halobacteria</taxon>
        <taxon>Halobacteriales</taxon>
        <taxon>Haloferacaceae</taxon>
        <taxon>Halorubrum</taxon>
    </lineage>
</organism>
<proteinExistence type="predicted"/>
<dbReference type="RefSeq" id="WP_149783783.1">
    <property type="nucleotide sequence ID" value="NZ_BAAADP010000001.1"/>
</dbReference>
<name>A0A1I3A4T8_9EURY</name>
<dbReference type="Pfam" id="PF20126">
    <property type="entry name" value="TumE"/>
    <property type="match status" value="1"/>
</dbReference>
<dbReference type="InterPro" id="IPR045397">
    <property type="entry name" value="TumE-like"/>
</dbReference>
<dbReference type="EMBL" id="FOPZ01000004">
    <property type="protein sequence ID" value="SFH44920.1"/>
    <property type="molecule type" value="Genomic_DNA"/>
</dbReference>
<dbReference type="Proteomes" id="UP000323537">
    <property type="component" value="Unassembled WGS sequence"/>
</dbReference>
<reference evidence="1 2" key="1">
    <citation type="submission" date="2016-10" db="EMBL/GenBank/DDBJ databases">
        <authorList>
            <person name="Varghese N."/>
            <person name="Submissions S."/>
        </authorList>
    </citation>
    <scope>NUCLEOTIDE SEQUENCE [LARGE SCALE GENOMIC DNA]</scope>
    <source>
        <strain evidence="1 2">CGMCC 1.6377</strain>
    </source>
</reference>
<protein>
    <submittedName>
        <fullName evidence="1">Uncharacterized protein</fullName>
    </submittedName>
</protein>
<accession>A0A1I3A4T8</accession>
<dbReference type="OrthoDB" id="202777at2157"/>
<evidence type="ECO:0000313" key="2">
    <source>
        <dbReference type="Proteomes" id="UP000323537"/>
    </source>
</evidence>
<dbReference type="AlphaFoldDB" id="A0A1I3A4T8"/>
<keyword evidence="2" id="KW-1185">Reference proteome</keyword>
<gene>
    <name evidence="1" type="ORF">SAMN04488066_104136</name>
</gene>
<evidence type="ECO:0000313" key="1">
    <source>
        <dbReference type="EMBL" id="SFH44920.1"/>
    </source>
</evidence>